<dbReference type="AlphaFoldDB" id="A0A8D8P2I6"/>
<feature type="region of interest" description="Disordered" evidence="1">
    <location>
        <begin position="1"/>
        <end position="125"/>
    </location>
</feature>
<feature type="compositionally biased region" description="Basic and acidic residues" evidence="1">
    <location>
        <begin position="64"/>
        <end position="77"/>
    </location>
</feature>
<name>A0A8D8P2I6_CULPI</name>
<dbReference type="EMBL" id="HBUE01317634">
    <property type="protein sequence ID" value="CAG6586416.1"/>
    <property type="molecule type" value="Transcribed_RNA"/>
</dbReference>
<feature type="compositionally biased region" description="Basic and acidic residues" evidence="1">
    <location>
        <begin position="22"/>
        <end position="38"/>
    </location>
</feature>
<feature type="compositionally biased region" description="Basic and acidic residues" evidence="1">
    <location>
        <begin position="84"/>
        <end position="94"/>
    </location>
</feature>
<feature type="compositionally biased region" description="Basic residues" evidence="1">
    <location>
        <begin position="39"/>
        <end position="51"/>
    </location>
</feature>
<evidence type="ECO:0000313" key="2">
    <source>
        <dbReference type="EMBL" id="CAG6586416.1"/>
    </source>
</evidence>
<protein>
    <submittedName>
        <fullName evidence="2">(northern house mosquito) hypothetical protein</fullName>
    </submittedName>
</protein>
<organism evidence="2">
    <name type="scientific">Culex pipiens</name>
    <name type="common">House mosquito</name>
    <dbReference type="NCBI Taxonomy" id="7175"/>
    <lineage>
        <taxon>Eukaryota</taxon>
        <taxon>Metazoa</taxon>
        <taxon>Ecdysozoa</taxon>
        <taxon>Arthropoda</taxon>
        <taxon>Hexapoda</taxon>
        <taxon>Insecta</taxon>
        <taxon>Pterygota</taxon>
        <taxon>Neoptera</taxon>
        <taxon>Endopterygota</taxon>
        <taxon>Diptera</taxon>
        <taxon>Nematocera</taxon>
        <taxon>Culicoidea</taxon>
        <taxon>Culicidae</taxon>
        <taxon>Culicinae</taxon>
        <taxon>Culicini</taxon>
        <taxon>Culex</taxon>
        <taxon>Culex</taxon>
    </lineage>
</organism>
<dbReference type="EMBL" id="HBUE01211208">
    <property type="protein sequence ID" value="CAG6534479.1"/>
    <property type="molecule type" value="Transcribed_RNA"/>
</dbReference>
<evidence type="ECO:0000256" key="1">
    <source>
        <dbReference type="SAM" id="MobiDB-lite"/>
    </source>
</evidence>
<accession>A0A8D8P2I6</accession>
<sequence>MQCLHQVRIPEPGRIGQGSHRAAHDRGSRTARSAETRLDHHRAHVRKHRNRPGAGCRRQGLQMRHRDAGEDVQREGGHAAGARCRSDPNAERGLVRFAGWSDRGGPALATGTTERGHPEPVHQFG</sequence>
<reference evidence="2" key="1">
    <citation type="submission" date="2021-05" db="EMBL/GenBank/DDBJ databases">
        <authorList>
            <person name="Alioto T."/>
            <person name="Alioto T."/>
            <person name="Gomez Garrido J."/>
        </authorList>
    </citation>
    <scope>NUCLEOTIDE SEQUENCE</scope>
</reference>
<proteinExistence type="predicted"/>
<feature type="compositionally biased region" description="Basic and acidic residues" evidence="1">
    <location>
        <begin position="114"/>
        <end position="125"/>
    </location>
</feature>